<dbReference type="Gene3D" id="1.10.510.10">
    <property type="entry name" value="Transferase(Phosphotransferase) domain 1"/>
    <property type="match status" value="1"/>
</dbReference>
<dbReference type="InterPro" id="IPR051131">
    <property type="entry name" value="NEK_Ser/Thr_kinase_NIMA"/>
</dbReference>
<evidence type="ECO:0000256" key="2">
    <source>
        <dbReference type="ARBA" id="ARBA00022527"/>
    </source>
</evidence>
<evidence type="ECO:0000256" key="1">
    <source>
        <dbReference type="ARBA" id="ARBA00012513"/>
    </source>
</evidence>
<keyword evidence="5 12" id="KW-0418">Kinase</keyword>
<sequence length="382" mass="42825">MTRYEVLRELGEGGFGKVVLARLKATKELVAVKKIAFKGHRSVLELSRIEIRVLRRLNHVHIVRFIDHELSPENAIIIMEYCAKGDLRGLIDDAISSRRIIAKEIIFDVAVQLCMGLHHCHHPSAMTGDVILHRDLKPENILFDARGTLKLADFGLGKVLTPEQHHTRSFVGTPGYLSPELLRGRPYDVKTDIYSFGCVLFELIMLRCPRANAKGISRGIDLLMPSDVDDGLRMVCCRMLSMDPLSRPTTSDLLAESIIAGWLRNNTLNHPQEGDAFKEREKELESKANALAKRELYLDQEAARLKGIENELKSREKRLQGREATVDAQYRKSVGYAQVDIPQVPHEPEERQVTRIGGADPVAPVCMWVGGWGSVLGGGGRW</sequence>
<evidence type="ECO:0000256" key="9">
    <source>
        <dbReference type="PROSITE-ProRule" id="PRU10141"/>
    </source>
</evidence>
<evidence type="ECO:0000256" key="5">
    <source>
        <dbReference type="ARBA" id="ARBA00022777"/>
    </source>
</evidence>
<evidence type="ECO:0000313" key="12">
    <source>
        <dbReference type="EMBL" id="KAK1920664.1"/>
    </source>
</evidence>
<evidence type="ECO:0000259" key="11">
    <source>
        <dbReference type="PROSITE" id="PS50011"/>
    </source>
</evidence>
<name>A0AAD9CTQ4_PAPLA</name>
<evidence type="ECO:0000256" key="10">
    <source>
        <dbReference type="RuleBase" id="RU000304"/>
    </source>
</evidence>
<dbReference type="EMBL" id="JAODAN010000014">
    <property type="protein sequence ID" value="KAK1920664.1"/>
    <property type="molecule type" value="Genomic_DNA"/>
</dbReference>
<dbReference type="InterPro" id="IPR017441">
    <property type="entry name" value="Protein_kinase_ATP_BS"/>
</dbReference>
<keyword evidence="3" id="KW-0808">Transferase</keyword>
<evidence type="ECO:0000256" key="4">
    <source>
        <dbReference type="ARBA" id="ARBA00022741"/>
    </source>
</evidence>
<dbReference type="PROSITE" id="PS00107">
    <property type="entry name" value="PROTEIN_KINASE_ATP"/>
    <property type="match status" value="1"/>
</dbReference>
<keyword evidence="4 9" id="KW-0547">Nucleotide-binding</keyword>
<dbReference type="PANTHER" id="PTHR44899">
    <property type="entry name" value="CAMK FAMILY PROTEIN KINASE"/>
    <property type="match status" value="1"/>
</dbReference>
<keyword evidence="6 9" id="KW-0067">ATP-binding</keyword>
<feature type="domain" description="Protein kinase" evidence="11">
    <location>
        <begin position="4"/>
        <end position="259"/>
    </location>
</feature>
<comment type="catalytic activity">
    <reaction evidence="7">
        <text>L-threonyl-[protein] + ATP = O-phospho-L-threonyl-[protein] + ADP + H(+)</text>
        <dbReference type="Rhea" id="RHEA:46608"/>
        <dbReference type="Rhea" id="RHEA-COMP:11060"/>
        <dbReference type="Rhea" id="RHEA-COMP:11605"/>
        <dbReference type="ChEBI" id="CHEBI:15378"/>
        <dbReference type="ChEBI" id="CHEBI:30013"/>
        <dbReference type="ChEBI" id="CHEBI:30616"/>
        <dbReference type="ChEBI" id="CHEBI:61977"/>
        <dbReference type="ChEBI" id="CHEBI:456216"/>
        <dbReference type="EC" id="2.7.11.1"/>
    </reaction>
</comment>
<dbReference type="Pfam" id="PF00069">
    <property type="entry name" value="Pkinase"/>
    <property type="match status" value="1"/>
</dbReference>
<reference evidence="12" key="1">
    <citation type="submission" date="2023-02" db="EMBL/GenBank/DDBJ databases">
        <title>Identification and recombinant expression of a fungal hydrolase from Papiliotrema laurentii that hydrolyzes apple cutin and clears colloidal polyester polyurethane.</title>
        <authorList>
            <consortium name="DOE Joint Genome Institute"/>
            <person name="Roman V.A."/>
            <person name="Bojanowski C."/>
            <person name="Crable B.R."/>
            <person name="Wagner D.N."/>
            <person name="Hung C.S."/>
            <person name="Nadeau L.J."/>
            <person name="Schratz L."/>
            <person name="Haridas S."/>
            <person name="Pangilinan J."/>
            <person name="Lipzen A."/>
            <person name="Na H."/>
            <person name="Yan M."/>
            <person name="Ng V."/>
            <person name="Grigoriev I.V."/>
            <person name="Spatafora J.W."/>
            <person name="Barlow D."/>
            <person name="Biffinger J."/>
            <person name="Kelley-Loughnane N."/>
            <person name="Varaljay V.A."/>
            <person name="Crookes-Goodson W.J."/>
        </authorList>
    </citation>
    <scope>NUCLEOTIDE SEQUENCE</scope>
    <source>
        <strain evidence="12">5307AH</strain>
    </source>
</reference>
<dbReference type="InterPro" id="IPR011009">
    <property type="entry name" value="Kinase-like_dom_sf"/>
</dbReference>
<comment type="similarity">
    <text evidence="10">Belongs to the protein kinase superfamily.</text>
</comment>
<keyword evidence="2 10" id="KW-0723">Serine/threonine-protein kinase</keyword>
<evidence type="ECO:0000256" key="7">
    <source>
        <dbReference type="ARBA" id="ARBA00047899"/>
    </source>
</evidence>
<evidence type="ECO:0000313" key="13">
    <source>
        <dbReference type="Proteomes" id="UP001182556"/>
    </source>
</evidence>
<dbReference type="SUPFAM" id="SSF56112">
    <property type="entry name" value="Protein kinase-like (PK-like)"/>
    <property type="match status" value="1"/>
</dbReference>
<dbReference type="SMART" id="SM00220">
    <property type="entry name" value="S_TKc"/>
    <property type="match status" value="1"/>
</dbReference>
<keyword evidence="13" id="KW-1185">Reference proteome</keyword>
<dbReference type="InterPro" id="IPR000719">
    <property type="entry name" value="Prot_kinase_dom"/>
</dbReference>
<comment type="catalytic activity">
    <reaction evidence="8">
        <text>L-seryl-[protein] + ATP = O-phospho-L-seryl-[protein] + ADP + H(+)</text>
        <dbReference type="Rhea" id="RHEA:17989"/>
        <dbReference type="Rhea" id="RHEA-COMP:9863"/>
        <dbReference type="Rhea" id="RHEA-COMP:11604"/>
        <dbReference type="ChEBI" id="CHEBI:15378"/>
        <dbReference type="ChEBI" id="CHEBI:29999"/>
        <dbReference type="ChEBI" id="CHEBI:30616"/>
        <dbReference type="ChEBI" id="CHEBI:83421"/>
        <dbReference type="ChEBI" id="CHEBI:456216"/>
        <dbReference type="EC" id="2.7.11.1"/>
    </reaction>
</comment>
<comment type="caution">
    <text evidence="12">The sequence shown here is derived from an EMBL/GenBank/DDBJ whole genome shotgun (WGS) entry which is preliminary data.</text>
</comment>
<feature type="binding site" evidence="9">
    <location>
        <position position="38"/>
    </location>
    <ligand>
        <name>ATP</name>
        <dbReference type="ChEBI" id="CHEBI:30616"/>
    </ligand>
</feature>
<dbReference type="PROSITE" id="PS00108">
    <property type="entry name" value="PROTEIN_KINASE_ST"/>
    <property type="match status" value="1"/>
</dbReference>
<dbReference type="Proteomes" id="UP001182556">
    <property type="component" value="Unassembled WGS sequence"/>
</dbReference>
<dbReference type="GO" id="GO:0005524">
    <property type="term" value="F:ATP binding"/>
    <property type="evidence" value="ECO:0007669"/>
    <property type="project" value="UniProtKB-UniRule"/>
</dbReference>
<proteinExistence type="inferred from homology"/>
<dbReference type="AlphaFoldDB" id="A0AAD9CTQ4"/>
<organism evidence="12 13">
    <name type="scientific">Papiliotrema laurentii</name>
    <name type="common">Cryptococcus laurentii</name>
    <dbReference type="NCBI Taxonomy" id="5418"/>
    <lineage>
        <taxon>Eukaryota</taxon>
        <taxon>Fungi</taxon>
        <taxon>Dikarya</taxon>
        <taxon>Basidiomycota</taxon>
        <taxon>Agaricomycotina</taxon>
        <taxon>Tremellomycetes</taxon>
        <taxon>Tremellales</taxon>
        <taxon>Rhynchogastremaceae</taxon>
        <taxon>Papiliotrema</taxon>
    </lineage>
</organism>
<protein>
    <recommendedName>
        <fullName evidence="1">non-specific serine/threonine protein kinase</fullName>
        <ecNumber evidence="1">2.7.11.1</ecNumber>
    </recommendedName>
</protein>
<dbReference type="GO" id="GO:0004674">
    <property type="term" value="F:protein serine/threonine kinase activity"/>
    <property type="evidence" value="ECO:0007669"/>
    <property type="project" value="UniProtKB-KW"/>
</dbReference>
<dbReference type="PANTHER" id="PTHR44899:SF10">
    <property type="entry name" value="NIMA-RELATED KINASE 2"/>
    <property type="match status" value="1"/>
</dbReference>
<dbReference type="PROSITE" id="PS50011">
    <property type="entry name" value="PROTEIN_KINASE_DOM"/>
    <property type="match status" value="1"/>
</dbReference>
<evidence type="ECO:0000256" key="3">
    <source>
        <dbReference type="ARBA" id="ARBA00022679"/>
    </source>
</evidence>
<accession>A0AAD9CTQ4</accession>
<gene>
    <name evidence="12" type="ORF">DB88DRAFT_130334</name>
</gene>
<evidence type="ECO:0000256" key="8">
    <source>
        <dbReference type="ARBA" id="ARBA00048679"/>
    </source>
</evidence>
<evidence type="ECO:0000256" key="6">
    <source>
        <dbReference type="ARBA" id="ARBA00022840"/>
    </source>
</evidence>
<dbReference type="EC" id="2.7.11.1" evidence="1"/>
<dbReference type="InterPro" id="IPR008271">
    <property type="entry name" value="Ser/Thr_kinase_AS"/>
</dbReference>